<evidence type="ECO:0000313" key="1">
    <source>
        <dbReference type="EMBL" id="GBP02109.1"/>
    </source>
</evidence>
<evidence type="ECO:0000313" key="2">
    <source>
        <dbReference type="Proteomes" id="UP000299102"/>
    </source>
</evidence>
<accession>A0A4C1SJ15</accession>
<comment type="caution">
    <text evidence="1">The sequence shown here is derived from an EMBL/GenBank/DDBJ whole genome shotgun (WGS) entry which is preliminary data.</text>
</comment>
<keyword evidence="2" id="KW-1185">Reference proteome</keyword>
<dbReference type="Proteomes" id="UP000299102">
    <property type="component" value="Unassembled WGS sequence"/>
</dbReference>
<dbReference type="AlphaFoldDB" id="A0A4C1SJ15"/>
<proteinExistence type="predicted"/>
<dbReference type="EMBL" id="BGZK01003515">
    <property type="protein sequence ID" value="GBP02109.1"/>
    <property type="molecule type" value="Genomic_DNA"/>
</dbReference>
<gene>
    <name evidence="1" type="ORF">EVAR_65485_1</name>
</gene>
<organism evidence="1 2">
    <name type="scientific">Eumeta variegata</name>
    <name type="common">Bagworm moth</name>
    <name type="synonym">Eumeta japonica</name>
    <dbReference type="NCBI Taxonomy" id="151549"/>
    <lineage>
        <taxon>Eukaryota</taxon>
        <taxon>Metazoa</taxon>
        <taxon>Ecdysozoa</taxon>
        <taxon>Arthropoda</taxon>
        <taxon>Hexapoda</taxon>
        <taxon>Insecta</taxon>
        <taxon>Pterygota</taxon>
        <taxon>Neoptera</taxon>
        <taxon>Endopterygota</taxon>
        <taxon>Lepidoptera</taxon>
        <taxon>Glossata</taxon>
        <taxon>Ditrysia</taxon>
        <taxon>Tineoidea</taxon>
        <taxon>Psychidae</taxon>
        <taxon>Oiketicinae</taxon>
        <taxon>Eumeta</taxon>
    </lineage>
</organism>
<reference evidence="1 2" key="1">
    <citation type="journal article" date="2019" name="Commun. Biol.">
        <title>The bagworm genome reveals a unique fibroin gene that provides high tensile strength.</title>
        <authorList>
            <person name="Kono N."/>
            <person name="Nakamura H."/>
            <person name="Ohtoshi R."/>
            <person name="Tomita M."/>
            <person name="Numata K."/>
            <person name="Arakawa K."/>
        </authorList>
    </citation>
    <scope>NUCLEOTIDE SEQUENCE [LARGE SCALE GENOMIC DNA]</scope>
</reference>
<sequence length="150" mass="16705">MSGNGNLSVDKCIRHAGVLLFSTRAFQRNSSTDKLLEADKRASYLKLVGYHPPSNLIAQSVGRQQQLKILCRPANTYLPESPWGHQPPWYRFNPRVGLEKQSYSTAIGLLSSEDLAANYQSEALLGLYTPKAERQGVAPHQDQTCPRGKH</sequence>
<protein>
    <submittedName>
        <fullName evidence="1">Uncharacterized protein</fullName>
    </submittedName>
</protein>
<name>A0A4C1SJ15_EUMVA</name>